<proteinExistence type="predicted"/>
<dbReference type="AlphaFoldDB" id="A0A2A2L7D7"/>
<gene>
    <name evidence="2" type="ORF">WR25_26999</name>
</gene>
<organism evidence="2 3">
    <name type="scientific">Diploscapter pachys</name>
    <dbReference type="NCBI Taxonomy" id="2018661"/>
    <lineage>
        <taxon>Eukaryota</taxon>
        <taxon>Metazoa</taxon>
        <taxon>Ecdysozoa</taxon>
        <taxon>Nematoda</taxon>
        <taxon>Chromadorea</taxon>
        <taxon>Rhabditida</taxon>
        <taxon>Rhabditina</taxon>
        <taxon>Rhabditomorpha</taxon>
        <taxon>Rhabditoidea</taxon>
        <taxon>Rhabditidae</taxon>
        <taxon>Diploscapter</taxon>
    </lineage>
</organism>
<dbReference type="Proteomes" id="UP000218231">
    <property type="component" value="Unassembled WGS sequence"/>
</dbReference>
<accession>A0A2A2L7D7</accession>
<keyword evidence="1" id="KW-0732">Signal</keyword>
<comment type="caution">
    <text evidence="2">The sequence shown here is derived from an EMBL/GenBank/DDBJ whole genome shotgun (WGS) entry which is preliminary data.</text>
</comment>
<sequence length="125" mass="14835">MMLWDLHVLLWLLWESALLVAFIDELFDRVARVLRNQIEQLVFHHLLLVANFHISHFMHIKLNSTNILDDGDLFELTGEHPPGQFGDLDQLEHFSLLRLHRVTEVHDLLHCVRYLVQQNCTFFLV</sequence>
<evidence type="ECO:0000313" key="3">
    <source>
        <dbReference type="Proteomes" id="UP000218231"/>
    </source>
</evidence>
<name>A0A2A2L7D7_9BILA</name>
<keyword evidence="3" id="KW-1185">Reference proteome</keyword>
<evidence type="ECO:0000313" key="2">
    <source>
        <dbReference type="EMBL" id="PAV82080.1"/>
    </source>
</evidence>
<feature type="chain" id="PRO_5012991252" description="Secreted protein" evidence="1">
    <location>
        <begin position="22"/>
        <end position="125"/>
    </location>
</feature>
<reference evidence="2 3" key="1">
    <citation type="journal article" date="2017" name="Curr. Biol.">
        <title>Genome architecture and evolution of a unichromosomal asexual nematode.</title>
        <authorList>
            <person name="Fradin H."/>
            <person name="Zegar C."/>
            <person name="Gutwein M."/>
            <person name="Lucas J."/>
            <person name="Kovtun M."/>
            <person name="Corcoran D."/>
            <person name="Baugh L.R."/>
            <person name="Kiontke K."/>
            <person name="Gunsalus K."/>
            <person name="Fitch D.H."/>
            <person name="Piano F."/>
        </authorList>
    </citation>
    <scope>NUCLEOTIDE SEQUENCE [LARGE SCALE GENOMIC DNA]</scope>
    <source>
        <strain evidence="2">PF1309</strain>
    </source>
</reference>
<dbReference type="EMBL" id="LIAE01007081">
    <property type="protein sequence ID" value="PAV82080.1"/>
    <property type="molecule type" value="Genomic_DNA"/>
</dbReference>
<protein>
    <recommendedName>
        <fullName evidence="4">Secreted protein</fullName>
    </recommendedName>
</protein>
<evidence type="ECO:0000256" key="1">
    <source>
        <dbReference type="SAM" id="SignalP"/>
    </source>
</evidence>
<feature type="signal peptide" evidence="1">
    <location>
        <begin position="1"/>
        <end position="21"/>
    </location>
</feature>
<evidence type="ECO:0008006" key="4">
    <source>
        <dbReference type="Google" id="ProtNLM"/>
    </source>
</evidence>